<organism evidence="1">
    <name type="scientific">Cacopsylla melanoneura</name>
    <dbReference type="NCBI Taxonomy" id="428564"/>
    <lineage>
        <taxon>Eukaryota</taxon>
        <taxon>Metazoa</taxon>
        <taxon>Ecdysozoa</taxon>
        <taxon>Arthropoda</taxon>
        <taxon>Hexapoda</taxon>
        <taxon>Insecta</taxon>
        <taxon>Pterygota</taxon>
        <taxon>Neoptera</taxon>
        <taxon>Paraneoptera</taxon>
        <taxon>Hemiptera</taxon>
        <taxon>Sternorrhyncha</taxon>
        <taxon>Psylloidea</taxon>
        <taxon>Psyllidae</taxon>
        <taxon>Psyllinae</taxon>
        <taxon>Cacopsylla</taxon>
    </lineage>
</organism>
<accession>A0A8D9AMP0</accession>
<protein>
    <recommendedName>
        <fullName evidence="2">Sfi1 spindle body domain-containing protein</fullName>
    </recommendedName>
</protein>
<dbReference type="AlphaFoldDB" id="A0A8D9AMP0"/>
<proteinExistence type="predicted"/>
<sequence>MRIYLRHWREELMLEQRNQEKTTLALIHWSKELTRKAFTTWTQYTKEKNLKKLRYSEAMEQHKSFVLIEGLKSLLQKGTKELVQRNEKAMENAKQNEDMVFKYFTRWRRCVRFNEDVLVNKVVPLPLNLHREDKQHTKQTGGENLEVLQRSVRFSNTPPIPRNEPKIPQFLTACKYR</sequence>
<reference evidence="1" key="1">
    <citation type="submission" date="2021-05" db="EMBL/GenBank/DDBJ databases">
        <authorList>
            <person name="Alioto T."/>
            <person name="Alioto T."/>
            <person name="Gomez Garrido J."/>
        </authorList>
    </citation>
    <scope>NUCLEOTIDE SEQUENCE</scope>
</reference>
<evidence type="ECO:0000313" key="1">
    <source>
        <dbReference type="EMBL" id="CAG6769413.1"/>
    </source>
</evidence>
<dbReference type="EMBL" id="HBUF01578839">
    <property type="protein sequence ID" value="CAG6769413.1"/>
    <property type="molecule type" value="Transcribed_RNA"/>
</dbReference>
<name>A0A8D9AMP0_9HEMI</name>
<evidence type="ECO:0008006" key="2">
    <source>
        <dbReference type="Google" id="ProtNLM"/>
    </source>
</evidence>